<dbReference type="InterPro" id="IPR018389">
    <property type="entry name" value="DctP_fam"/>
</dbReference>
<protein>
    <submittedName>
        <fullName evidence="3">C4-dicarboxylate ABC transporter</fullName>
    </submittedName>
</protein>
<dbReference type="NCBIfam" id="NF037995">
    <property type="entry name" value="TRAP_S1"/>
    <property type="match status" value="1"/>
</dbReference>
<sequence>MLRTALACALSLALPGSLAAQEVELSFAHWLPPTHPIQTTGFEPWAKSIEEASEGRIKINLFPAQQLGAAPDHYDLARDGIADMAWINPGYQPGRFPLIAVGELPFLVSDAKGGSRALHEWYSQYAAEEMPDVTFCFAQVHDPGTFHSKTPVHVPADVAGKNVRPAHATMARFVSLIGGASVQVPAPEAREAIAKGAADMITFPWESIYIFGIDKEVSHHLDTPLYVTTFALVMNKDMLDGLSEENRKVLMDHCTSEWAEKVVDGWIDVEAGGRTKMAESPDHTLYKPTADDLAKWREAAAPLTEEWMAAVSERGIDAQAAYDGFLAALDAHDARMPAGD</sequence>
<organism evidence="3 4">
    <name type="scientific">Acuticoccus sediminis</name>
    <dbReference type="NCBI Taxonomy" id="2184697"/>
    <lineage>
        <taxon>Bacteria</taxon>
        <taxon>Pseudomonadati</taxon>
        <taxon>Pseudomonadota</taxon>
        <taxon>Alphaproteobacteria</taxon>
        <taxon>Hyphomicrobiales</taxon>
        <taxon>Amorphaceae</taxon>
        <taxon>Acuticoccus</taxon>
    </lineage>
</organism>
<dbReference type="Pfam" id="PF03480">
    <property type="entry name" value="DctP"/>
    <property type="match status" value="1"/>
</dbReference>
<dbReference type="GO" id="GO:0055085">
    <property type="term" value="P:transmembrane transport"/>
    <property type="evidence" value="ECO:0007669"/>
    <property type="project" value="InterPro"/>
</dbReference>
<dbReference type="CDD" id="cd13665">
    <property type="entry name" value="PBP2_TRAP_Dctp3_4"/>
    <property type="match status" value="1"/>
</dbReference>
<dbReference type="PANTHER" id="PTHR33376">
    <property type="match status" value="1"/>
</dbReference>
<proteinExistence type="predicted"/>
<name>A0A8B2NM14_9HYPH</name>
<reference evidence="3 4" key="1">
    <citation type="submission" date="2018-05" db="EMBL/GenBank/DDBJ databases">
        <title>Acuticoccus sediminis sp. nov., isolated from deep-sea sediment of Indian Ocean.</title>
        <authorList>
            <person name="Liu X."/>
            <person name="Lai Q."/>
            <person name="Du Y."/>
            <person name="Sun F."/>
            <person name="Zhang X."/>
            <person name="Wang S."/>
            <person name="Shao Z."/>
        </authorList>
    </citation>
    <scope>NUCLEOTIDE SEQUENCE [LARGE SCALE GENOMIC DNA]</scope>
    <source>
        <strain evidence="3 4">PTG4-2</strain>
    </source>
</reference>
<feature type="signal peptide" evidence="2">
    <location>
        <begin position="1"/>
        <end position="20"/>
    </location>
</feature>
<comment type="caution">
    <text evidence="3">The sequence shown here is derived from an EMBL/GenBank/DDBJ whole genome shotgun (WGS) entry which is preliminary data.</text>
</comment>
<keyword evidence="4" id="KW-1185">Reference proteome</keyword>
<dbReference type="Proteomes" id="UP000249590">
    <property type="component" value="Unassembled WGS sequence"/>
</dbReference>
<evidence type="ECO:0000256" key="1">
    <source>
        <dbReference type="ARBA" id="ARBA00022729"/>
    </source>
</evidence>
<dbReference type="EMBL" id="QHHQ01000006">
    <property type="protein sequence ID" value="RAH98854.1"/>
    <property type="molecule type" value="Genomic_DNA"/>
</dbReference>
<keyword evidence="1 2" id="KW-0732">Signal</keyword>
<feature type="chain" id="PRO_5032476268" evidence="2">
    <location>
        <begin position="21"/>
        <end position="340"/>
    </location>
</feature>
<dbReference type="AlphaFoldDB" id="A0A8B2NM14"/>
<dbReference type="PANTHER" id="PTHR33376:SF15">
    <property type="entry name" value="BLL6794 PROTEIN"/>
    <property type="match status" value="1"/>
</dbReference>
<gene>
    <name evidence="3" type="ORF">DLJ53_24790</name>
</gene>
<dbReference type="OrthoDB" id="7822595at2"/>
<evidence type="ECO:0000256" key="2">
    <source>
        <dbReference type="SAM" id="SignalP"/>
    </source>
</evidence>
<dbReference type="Gene3D" id="3.40.190.170">
    <property type="entry name" value="Bacterial extracellular solute-binding protein, family 7"/>
    <property type="match status" value="1"/>
</dbReference>
<dbReference type="InterPro" id="IPR038404">
    <property type="entry name" value="TRAP_DctP_sf"/>
</dbReference>
<evidence type="ECO:0000313" key="4">
    <source>
        <dbReference type="Proteomes" id="UP000249590"/>
    </source>
</evidence>
<accession>A0A8B2NM14</accession>
<dbReference type="RefSeq" id="WP_111350272.1">
    <property type="nucleotide sequence ID" value="NZ_JAIWKD010000004.1"/>
</dbReference>
<evidence type="ECO:0000313" key="3">
    <source>
        <dbReference type="EMBL" id="RAH98854.1"/>
    </source>
</evidence>